<keyword evidence="4" id="KW-0997">Cell inner membrane</keyword>
<protein>
    <submittedName>
        <fullName evidence="17">Penicillin-binding protein 2</fullName>
        <ecNumber evidence="17">3.4.16.4</ecNumber>
    </submittedName>
</protein>
<dbReference type="EC" id="3.4.16.4" evidence="17"/>
<gene>
    <name evidence="17" type="primary">mrdA</name>
    <name evidence="17" type="ORF">J5Y10_07460</name>
</gene>
<comment type="subcellular location">
    <subcellularLocation>
        <location evidence="2">Cell membrane</location>
    </subcellularLocation>
    <subcellularLocation>
        <location evidence="1">Membrane</location>
        <topology evidence="1">Single-pass membrane protein</topology>
    </subcellularLocation>
</comment>
<keyword evidence="3" id="KW-1003">Cell membrane</keyword>
<comment type="caution">
    <text evidence="17">The sequence shown here is derived from an EMBL/GenBank/DDBJ whole genome shotgun (WGS) entry which is preliminary data.</text>
</comment>
<evidence type="ECO:0000256" key="6">
    <source>
        <dbReference type="ARBA" id="ARBA00022670"/>
    </source>
</evidence>
<dbReference type="GO" id="GO:0009002">
    <property type="term" value="F:serine-type D-Ala-D-Ala carboxypeptidase activity"/>
    <property type="evidence" value="ECO:0007669"/>
    <property type="project" value="UniProtKB-EC"/>
</dbReference>
<evidence type="ECO:0000256" key="2">
    <source>
        <dbReference type="ARBA" id="ARBA00004236"/>
    </source>
</evidence>
<evidence type="ECO:0000256" key="13">
    <source>
        <dbReference type="ARBA" id="ARBA00023316"/>
    </source>
</evidence>
<keyword evidence="11 14" id="KW-1133">Transmembrane helix</keyword>
<dbReference type="AlphaFoldDB" id="A0A940S726"/>
<keyword evidence="13" id="KW-0961">Cell wall biogenesis/degradation</keyword>
<keyword evidence="8 17" id="KW-0378">Hydrolase</keyword>
<dbReference type="Pfam" id="PF00905">
    <property type="entry name" value="Transpeptidase"/>
    <property type="match status" value="1"/>
</dbReference>
<keyword evidence="10" id="KW-0573">Peptidoglycan synthesis</keyword>
<evidence type="ECO:0000256" key="5">
    <source>
        <dbReference type="ARBA" id="ARBA00022645"/>
    </source>
</evidence>
<dbReference type="Gene3D" id="3.90.1310.10">
    <property type="entry name" value="Penicillin-binding protein 2a (Domain 2)"/>
    <property type="match status" value="1"/>
</dbReference>
<dbReference type="NCBIfam" id="TIGR03423">
    <property type="entry name" value="pbp2_mrdA"/>
    <property type="match status" value="1"/>
</dbReference>
<dbReference type="InterPro" id="IPR012338">
    <property type="entry name" value="Beta-lactam/transpept-like"/>
</dbReference>
<dbReference type="Proteomes" id="UP000677537">
    <property type="component" value="Unassembled WGS sequence"/>
</dbReference>
<keyword evidence="12 14" id="KW-0472">Membrane</keyword>
<keyword evidence="5 17" id="KW-0121">Carboxypeptidase</keyword>
<dbReference type="Pfam" id="PF03717">
    <property type="entry name" value="PBP_dimer"/>
    <property type="match status" value="1"/>
</dbReference>
<keyword evidence="7 14" id="KW-0812">Transmembrane</keyword>
<dbReference type="GO" id="GO:0071555">
    <property type="term" value="P:cell wall organization"/>
    <property type="evidence" value="ECO:0007669"/>
    <property type="project" value="UniProtKB-KW"/>
</dbReference>
<evidence type="ECO:0000259" key="15">
    <source>
        <dbReference type="Pfam" id="PF00905"/>
    </source>
</evidence>
<feature type="domain" description="Penicillin-binding protein dimerisation" evidence="16">
    <location>
        <begin position="63"/>
        <end position="232"/>
    </location>
</feature>
<dbReference type="InterPro" id="IPR017790">
    <property type="entry name" value="Penicillin-binding_protein_2"/>
</dbReference>
<name>A0A940S726_9PROT</name>
<evidence type="ECO:0000256" key="1">
    <source>
        <dbReference type="ARBA" id="ARBA00004167"/>
    </source>
</evidence>
<sequence>MSAARKEEEARRSVFTRRALVLGGIQLGALGFLGFRLNKLQVEEGERYATLAEENRISARLVAPPRGRVLDREGKVIAGSQLNWRALIVAEDARDVPAVLDTFSKIVPLTDTERTRIEREVRRRRRFIPVVLREFLSWEEMARIEVNAPDLPGISVDVGTTREYPEKEHLAHIVGYVAPPAEADMGEDPLLELPGIRVGRAGIEKHHDKTLRGRAGSIRLEVNAVGRVIRELDRREGQPGQDVQISVDAELQRTVRGRCEEGTSAVVLDARTGEVLAMATQPSFDPNLFNAGVTAAQWREWTSKRQTPLINKCTNGLYAPGSTFKMIVALAALEAKVCTPGDRVPCPGYYDLGDTRFHCWSKYGHGSLDMRGGLKNSCDCYFYEMAKRTGIDRIAAMANRFGLGVDLEIELPGTRRGLVPTRAWRQAQGKPWNLGDTVVHGIGQGFYQLTPLSLATMTARLATGRAVQPHLTRTIGGRPIKGVRPEDWPSLGIPERDLRVVREGMWAVVNETGGTAKVAQLPAGMGQLAGKTGSTQVRRVSREQRERGFRVEAMPREWRPHALFVSYAPYDNPQYVVMVIVEHGSSGAGAAAPIARDIMIDTINRFRQPVNAPPARVAEAAAPRNQ</sequence>
<dbReference type="EMBL" id="JAGIZA010000004">
    <property type="protein sequence ID" value="MBP0492613.1"/>
    <property type="molecule type" value="Genomic_DNA"/>
</dbReference>
<evidence type="ECO:0000256" key="10">
    <source>
        <dbReference type="ARBA" id="ARBA00022984"/>
    </source>
</evidence>
<dbReference type="InterPro" id="IPR036138">
    <property type="entry name" value="PBP_dimer_sf"/>
</dbReference>
<evidence type="ECO:0000313" key="18">
    <source>
        <dbReference type="Proteomes" id="UP000677537"/>
    </source>
</evidence>
<dbReference type="GO" id="GO:0008658">
    <property type="term" value="F:penicillin binding"/>
    <property type="evidence" value="ECO:0007669"/>
    <property type="project" value="InterPro"/>
</dbReference>
<dbReference type="GO" id="GO:0071972">
    <property type="term" value="F:peptidoglycan L,D-transpeptidase activity"/>
    <property type="evidence" value="ECO:0007669"/>
    <property type="project" value="TreeGrafter"/>
</dbReference>
<feature type="domain" description="Penicillin-binding protein transpeptidase" evidence="15">
    <location>
        <begin position="264"/>
        <end position="599"/>
    </location>
</feature>
<keyword evidence="9" id="KW-0133">Cell shape</keyword>
<dbReference type="SUPFAM" id="SSF56519">
    <property type="entry name" value="Penicillin binding protein dimerisation domain"/>
    <property type="match status" value="1"/>
</dbReference>
<dbReference type="PANTHER" id="PTHR30627:SF2">
    <property type="entry name" value="PEPTIDOGLYCAN D,D-TRANSPEPTIDASE MRDA"/>
    <property type="match status" value="1"/>
</dbReference>
<evidence type="ECO:0000256" key="3">
    <source>
        <dbReference type="ARBA" id="ARBA00022475"/>
    </source>
</evidence>
<dbReference type="Gene3D" id="3.40.710.10">
    <property type="entry name" value="DD-peptidase/beta-lactamase superfamily"/>
    <property type="match status" value="1"/>
</dbReference>
<evidence type="ECO:0000256" key="11">
    <source>
        <dbReference type="ARBA" id="ARBA00022989"/>
    </source>
</evidence>
<dbReference type="GO" id="GO:0008360">
    <property type="term" value="P:regulation of cell shape"/>
    <property type="evidence" value="ECO:0007669"/>
    <property type="project" value="UniProtKB-KW"/>
</dbReference>
<evidence type="ECO:0000256" key="7">
    <source>
        <dbReference type="ARBA" id="ARBA00022692"/>
    </source>
</evidence>
<dbReference type="GO" id="GO:0009252">
    <property type="term" value="P:peptidoglycan biosynthetic process"/>
    <property type="evidence" value="ECO:0007669"/>
    <property type="project" value="UniProtKB-KW"/>
</dbReference>
<keyword evidence="6" id="KW-0645">Protease</keyword>
<evidence type="ECO:0000256" key="9">
    <source>
        <dbReference type="ARBA" id="ARBA00022960"/>
    </source>
</evidence>
<evidence type="ECO:0000313" key="17">
    <source>
        <dbReference type="EMBL" id="MBP0492613.1"/>
    </source>
</evidence>
<evidence type="ECO:0000256" key="4">
    <source>
        <dbReference type="ARBA" id="ARBA00022519"/>
    </source>
</evidence>
<evidence type="ECO:0000259" key="16">
    <source>
        <dbReference type="Pfam" id="PF03717"/>
    </source>
</evidence>
<dbReference type="SUPFAM" id="SSF56601">
    <property type="entry name" value="beta-lactamase/transpeptidase-like"/>
    <property type="match status" value="1"/>
</dbReference>
<feature type="transmembrane region" description="Helical" evidence="14">
    <location>
        <begin position="20"/>
        <end position="37"/>
    </location>
</feature>
<proteinExistence type="predicted"/>
<evidence type="ECO:0000256" key="12">
    <source>
        <dbReference type="ARBA" id="ARBA00023136"/>
    </source>
</evidence>
<dbReference type="InterPro" id="IPR050515">
    <property type="entry name" value="Beta-lactam/transpept"/>
</dbReference>
<dbReference type="InterPro" id="IPR005311">
    <property type="entry name" value="PBP_dimer"/>
</dbReference>
<dbReference type="RefSeq" id="WP_209372329.1">
    <property type="nucleotide sequence ID" value="NZ_JAGIZA010000004.1"/>
</dbReference>
<accession>A0A940S726</accession>
<dbReference type="InterPro" id="IPR001460">
    <property type="entry name" value="PCN-bd_Tpept"/>
</dbReference>
<dbReference type="GO" id="GO:0005886">
    <property type="term" value="C:plasma membrane"/>
    <property type="evidence" value="ECO:0007669"/>
    <property type="project" value="UniProtKB-SubCell"/>
</dbReference>
<evidence type="ECO:0000256" key="14">
    <source>
        <dbReference type="SAM" id="Phobius"/>
    </source>
</evidence>
<dbReference type="PANTHER" id="PTHR30627">
    <property type="entry name" value="PEPTIDOGLYCAN D,D-TRANSPEPTIDASE"/>
    <property type="match status" value="1"/>
</dbReference>
<evidence type="ECO:0000256" key="8">
    <source>
        <dbReference type="ARBA" id="ARBA00022801"/>
    </source>
</evidence>
<reference evidence="17" key="1">
    <citation type="submission" date="2021-03" db="EMBL/GenBank/DDBJ databases">
        <authorList>
            <person name="So Y."/>
        </authorList>
    </citation>
    <scope>NUCLEOTIDE SEQUENCE</scope>
    <source>
        <strain evidence="17">SG15</strain>
    </source>
</reference>
<organism evidence="17 18">
    <name type="scientific">Roseomonas indoligenes</name>
    <dbReference type="NCBI Taxonomy" id="2820811"/>
    <lineage>
        <taxon>Bacteria</taxon>
        <taxon>Pseudomonadati</taxon>
        <taxon>Pseudomonadota</taxon>
        <taxon>Alphaproteobacteria</taxon>
        <taxon>Acetobacterales</taxon>
        <taxon>Roseomonadaceae</taxon>
        <taxon>Roseomonas</taxon>
    </lineage>
</organism>
<dbReference type="GO" id="GO:0006508">
    <property type="term" value="P:proteolysis"/>
    <property type="evidence" value="ECO:0007669"/>
    <property type="project" value="UniProtKB-KW"/>
</dbReference>
<keyword evidence="18" id="KW-1185">Reference proteome</keyword>